<evidence type="ECO:0000259" key="4">
    <source>
        <dbReference type="Pfam" id="PF01826"/>
    </source>
</evidence>
<dbReference type="PANTHER" id="PTHR23259:SF70">
    <property type="entry name" value="ACCESSORY GLAND PROTEIN ACP62F-RELATED"/>
    <property type="match status" value="1"/>
</dbReference>
<evidence type="ECO:0000256" key="2">
    <source>
        <dbReference type="ARBA" id="ARBA00022690"/>
    </source>
</evidence>
<dbReference type="InterPro" id="IPR002919">
    <property type="entry name" value="TIL_dom"/>
</dbReference>
<keyword evidence="6" id="KW-1185">Reference proteome</keyword>
<sequence length="116" mass="12730">MGIVFGGPSCHYVSGYLRNSSGNCVKVEDCPKPSREVNPSDKYSENECGPIEHLVKNNPSCEPTCSHPRLVICSRVRFGGSGCYCIEGYLRNSNGKCVKVEDCPNIKRGDIIFPDN</sequence>
<dbReference type="Gene3D" id="2.10.25.10">
    <property type="entry name" value="Laminin"/>
    <property type="match status" value="1"/>
</dbReference>
<evidence type="ECO:0000256" key="3">
    <source>
        <dbReference type="ARBA" id="ARBA00023157"/>
    </source>
</evidence>
<protein>
    <submittedName>
        <fullName evidence="5">Similar to Chymotrypsin inhibitor (Apis mellifera)</fullName>
    </submittedName>
</protein>
<dbReference type="SUPFAM" id="SSF57567">
    <property type="entry name" value="Serine protease inhibitors"/>
    <property type="match status" value="1"/>
</dbReference>
<dbReference type="OrthoDB" id="6236007at2759"/>
<dbReference type="Pfam" id="PF01826">
    <property type="entry name" value="TIL"/>
    <property type="match status" value="1"/>
</dbReference>
<dbReference type="Proteomes" id="UP000786811">
    <property type="component" value="Unassembled WGS sequence"/>
</dbReference>
<reference evidence="5" key="1">
    <citation type="submission" date="2021-04" db="EMBL/GenBank/DDBJ databases">
        <authorList>
            <person name="Chebbi M.A.C M."/>
        </authorList>
    </citation>
    <scope>NUCLEOTIDE SEQUENCE</scope>
</reference>
<feature type="domain" description="TIL" evidence="4">
    <location>
        <begin position="48"/>
        <end position="103"/>
    </location>
</feature>
<dbReference type="InterPro" id="IPR051368">
    <property type="entry name" value="SerProtInhib-TIL_Domain"/>
</dbReference>
<accession>A0A8J2HBC8</accession>
<name>A0A8J2HBC8_COTCN</name>
<dbReference type="InterPro" id="IPR036084">
    <property type="entry name" value="Ser_inhib-like_sf"/>
</dbReference>
<evidence type="ECO:0000313" key="5">
    <source>
        <dbReference type="EMBL" id="CAG5088365.1"/>
    </source>
</evidence>
<evidence type="ECO:0000313" key="6">
    <source>
        <dbReference type="Proteomes" id="UP000786811"/>
    </source>
</evidence>
<gene>
    <name evidence="5" type="ORF">HICCMSTLAB_LOCUS4814</name>
</gene>
<evidence type="ECO:0000256" key="1">
    <source>
        <dbReference type="ARBA" id="ARBA00007611"/>
    </source>
</evidence>
<dbReference type="CDD" id="cd19941">
    <property type="entry name" value="TIL"/>
    <property type="match status" value="1"/>
</dbReference>
<keyword evidence="3" id="KW-1015">Disulfide bond</keyword>
<proteinExistence type="inferred from homology"/>
<dbReference type="EMBL" id="CAJNRD030001119">
    <property type="protein sequence ID" value="CAG5088365.1"/>
    <property type="molecule type" value="Genomic_DNA"/>
</dbReference>
<dbReference type="PANTHER" id="PTHR23259">
    <property type="entry name" value="RIDDLE"/>
    <property type="match status" value="1"/>
</dbReference>
<keyword evidence="2" id="KW-0646">Protease inhibitor</keyword>
<comment type="caution">
    <text evidence="5">The sequence shown here is derived from an EMBL/GenBank/DDBJ whole genome shotgun (WGS) entry which is preliminary data.</text>
</comment>
<dbReference type="AlphaFoldDB" id="A0A8J2HBC8"/>
<organism evidence="5 6">
    <name type="scientific">Cotesia congregata</name>
    <name type="common">Parasitoid wasp</name>
    <name type="synonym">Apanteles congregatus</name>
    <dbReference type="NCBI Taxonomy" id="51543"/>
    <lineage>
        <taxon>Eukaryota</taxon>
        <taxon>Metazoa</taxon>
        <taxon>Ecdysozoa</taxon>
        <taxon>Arthropoda</taxon>
        <taxon>Hexapoda</taxon>
        <taxon>Insecta</taxon>
        <taxon>Pterygota</taxon>
        <taxon>Neoptera</taxon>
        <taxon>Endopterygota</taxon>
        <taxon>Hymenoptera</taxon>
        <taxon>Apocrita</taxon>
        <taxon>Ichneumonoidea</taxon>
        <taxon>Braconidae</taxon>
        <taxon>Microgastrinae</taxon>
        <taxon>Cotesia</taxon>
    </lineage>
</organism>
<comment type="similarity">
    <text evidence="1">Belongs to the serine protease inhibitor-like (TIL domain-containing) family.</text>
</comment>
<dbReference type="GO" id="GO:0030414">
    <property type="term" value="F:peptidase inhibitor activity"/>
    <property type="evidence" value="ECO:0007669"/>
    <property type="project" value="UniProtKB-KW"/>
</dbReference>